<name>X0USL0_9ZZZZ</name>
<gene>
    <name evidence="1" type="ORF">S01H1_40789</name>
</gene>
<evidence type="ECO:0000313" key="1">
    <source>
        <dbReference type="EMBL" id="GAG08834.1"/>
    </source>
</evidence>
<dbReference type="AlphaFoldDB" id="X0USL0"/>
<sequence>IIARVDPARPEYAHRIGEWHDYEWDGRCPNARLIAAAPALAEALEKAVERMEAVAEGIPVHNRAKGVSQAAHVAHMAGHLAQHAKKARAALAAAGVKA</sequence>
<accession>X0USL0</accession>
<comment type="caution">
    <text evidence="1">The sequence shown here is derived from an EMBL/GenBank/DDBJ whole genome shotgun (WGS) entry which is preliminary data.</text>
</comment>
<reference evidence="1" key="1">
    <citation type="journal article" date="2014" name="Front. Microbiol.">
        <title>High frequency of phylogenetically diverse reductive dehalogenase-homologous genes in deep subseafloor sedimentary metagenomes.</title>
        <authorList>
            <person name="Kawai M."/>
            <person name="Futagami T."/>
            <person name="Toyoda A."/>
            <person name="Takaki Y."/>
            <person name="Nishi S."/>
            <person name="Hori S."/>
            <person name="Arai W."/>
            <person name="Tsubouchi T."/>
            <person name="Morono Y."/>
            <person name="Uchiyama I."/>
            <person name="Ito T."/>
            <person name="Fujiyama A."/>
            <person name="Inagaki F."/>
            <person name="Takami H."/>
        </authorList>
    </citation>
    <scope>NUCLEOTIDE SEQUENCE</scope>
    <source>
        <strain evidence="1">Expedition CK06-06</strain>
    </source>
</reference>
<feature type="non-terminal residue" evidence="1">
    <location>
        <position position="1"/>
    </location>
</feature>
<organism evidence="1">
    <name type="scientific">marine sediment metagenome</name>
    <dbReference type="NCBI Taxonomy" id="412755"/>
    <lineage>
        <taxon>unclassified sequences</taxon>
        <taxon>metagenomes</taxon>
        <taxon>ecological metagenomes</taxon>
    </lineage>
</organism>
<proteinExistence type="predicted"/>
<dbReference type="EMBL" id="BARS01025843">
    <property type="protein sequence ID" value="GAG08834.1"/>
    <property type="molecule type" value="Genomic_DNA"/>
</dbReference>
<protein>
    <submittedName>
        <fullName evidence="1">Uncharacterized protein</fullName>
    </submittedName>
</protein>